<evidence type="ECO:0000313" key="4">
    <source>
        <dbReference type="Proteomes" id="UP000095009"/>
    </source>
</evidence>
<evidence type="ECO:0000259" key="2">
    <source>
        <dbReference type="Pfam" id="PF02894"/>
    </source>
</evidence>
<dbReference type="SUPFAM" id="SSF55347">
    <property type="entry name" value="Glyceraldehyde-3-phosphate dehydrogenase-like, C-terminal domain"/>
    <property type="match status" value="1"/>
</dbReference>
<dbReference type="GO" id="GO:0016491">
    <property type="term" value="F:oxidoreductase activity"/>
    <property type="evidence" value="ECO:0007669"/>
    <property type="project" value="TreeGrafter"/>
</dbReference>
<dbReference type="Gene3D" id="3.30.360.10">
    <property type="entry name" value="Dihydrodipicolinate Reductase, domain 2"/>
    <property type="match status" value="1"/>
</dbReference>
<dbReference type="InterPro" id="IPR000683">
    <property type="entry name" value="Gfo/Idh/MocA-like_OxRdtase_N"/>
</dbReference>
<dbReference type="EMBL" id="KV454407">
    <property type="protein sequence ID" value="ODQ67643.1"/>
    <property type="molecule type" value="Genomic_DNA"/>
</dbReference>
<dbReference type="InterPro" id="IPR036291">
    <property type="entry name" value="NAD(P)-bd_dom_sf"/>
</dbReference>
<dbReference type="Gene3D" id="3.40.50.720">
    <property type="entry name" value="NAD(P)-binding Rossmann-like Domain"/>
    <property type="match status" value="1"/>
</dbReference>
<dbReference type="GO" id="GO:0000166">
    <property type="term" value="F:nucleotide binding"/>
    <property type="evidence" value="ECO:0007669"/>
    <property type="project" value="InterPro"/>
</dbReference>
<organism evidence="3 4">
    <name type="scientific">Nadsonia fulvescens var. elongata DSM 6958</name>
    <dbReference type="NCBI Taxonomy" id="857566"/>
    <lineage>
        <taxon>Eukaryota</taxon>
        <taxon>Fungi</taxon>
        <taxon>Dikarya</taxon>
        <taxon>Ascomycota</taxon>
        <taxon>Saccharomycotina</taxon>
        <taxon>Dipodascomycetes</taxon>
        <taxon>Dipodascales</taxon>
        <taxon>Dipodascales incertae sedis</taxon>
        <taxon>Nadsonia</taxon>
    </lineage>
</organism>
<sequence length="344" mass="37696">MSSINMGVVGTGIFAKHLHYPAIQSLESNPIKITAAFNRTRAKAEEYAKFASIPSEKVYDTLDEILADESVDAIDALLPVQYNLSTIEAAVKAGKPICIEKPIAGNLEDAKAIVKLSQETDVPVMILENWFYYQGNQKVLEHLPSIGKVFNFTHTCIDTFAPTSKYQTTSWRMKPHHIGGYLSDGGVHQMAALTSILGPVKSVNASTTQVREESGDVDTLTALMRLESGAFGSYTYTTVIGACKKVNKIEIYGEEGSIVYDLSDKEGAIIDVYCAKKEKQTFTVKENFYGISGEFANFYEAVSAKDKSFIKCKVEDAYSHLAIIWACLTSAEQGSKSVDVPGYN</sequence>
<dbReference type="GO" id="GO:0005737">
    <property type="term" value="C:cytoplasm"/>
    <property type="evidence" value="ECO:0007669"/>
    <property type="project" value="TreeGrafter"/>
</dbReference>
<dbReference type="SUPFAM" id="SSF51735">
    <property type="entry name" value="NAD(P)-binding Rossmann-fold domains"/>
    <property type="match status" value="1"/>
</dbReference>
<name>A0A1E3PQC6_9ASCO</name>
<dbReference type="GO" id="GO:0006740">
    <property type="term" value="P:NADPH regeneration"/>
    <property type="evidence" value="ECO:0007669"/>
    <property type="project" value="TreeGrafter"/>
</dbReference>
<protein>
    <submittedName>
        <fullName evidence="3">NAD(P)-binding protein</fullName>
    </submittedName>
</protein>
<proteinExistence type="predicted"/>
<feature type="domain" description="Gfo/Idh/MocA-like oxidoreductase C-terminal" evidence="2">
    <location>
        <begin position="145"/>
        <end position="338"/>
    </location>
</feature>
<dbReference type="Pfam" id="PF01408">
    <property type="entry name" value="GFO_IDH_MocA"/>
    <property type="match status" value="1"/>
</dbReference>
<feature type="domain" description="Gfo/Idh/MocA-like oxidoreductase N-terminal" evidence="1">
    <location>
        <begin position="4"/>
        <end position="126"/>
    </location>
</feature>
<dbReference type="STRING" id="857566.A0A1E3PQC6"/>
<gene>
    <name evidence="3" type="ORF">NADFUDRAFT_45695</name>
</gene>
<dbReference type="Pfam" id="PF02894">
    <property type="entry name" value="GFO_IDH_MocA_C"/>
    <property type="match status" value="1"/>
</dbReference>
<reference evidence="3 4" key="1">
    <citation type="journal article" date="2016" name="Proc. Natl. Acad. Sci. U.S.A.">
        <title>Comparative genomics of biotechnologically important yeasts.</title>
        <authorList>
            <person name="Riley R."/>
            <person name="Haridas S."/>
            <person name="Wolfe K.H."/>
            <person name="Lopes M.R."/>
            <person name="Hittinger C.T."/>
            <person name="Goeker M."/>
            <person name="Salamov A.A."/>
            <person name="Wisecaver J.H."/>
            <person name="Long T.M."/>
            <person name="Calvey C.H."/>
            <person name="Aerts A.L."/>
            <person name="Barry K.W."/>
            <person name="Choi C."/>
            <person name="Clum A."/>
            <person name="Coughlan A.Y."/>
            <person name="Deshpande S."/>
            <person name="Douglass A.P."/>
            <person name="Hanson S.J."/>
            <person name="Klenk H.-P."/>
            <person name="LaButti K.M."/>
            <person name="Lapidus A."/>
            <person name="Lindquist E.A."/>
            <person name="Lipzen A.M."/>
            <person name="Meier-Kolthoff J.P."/>
            <person name="Ohm R.A."/>
            <person name="Otillar R.P."/>
            <person name="Pangilinan J.L."/>
            <person name="Peng Y."/>
            <person name="Rokas A."/>
            <person name="Rosa C.A."/>
            <person name="Scheuner C."/>
            <person name="Sibirny A.A."/>
            <person name="Slot J.C."/>
            <person name="Stielow J.B."/>
            <person name="Sun H."/>
            <person name="Kurtzman C.P."/>
            <person name="Blackwell M."/>
            <person name="Grigoriev I.V."/>
            <person name="Jeffries T.W."/>
        </authorList>
    </citation>
    <scope>NUCLEOTIDE SEQUENCE [LARGE SCALE GENOMIC DNA]</scope>
    <source>
        <strain evidence="3 4">DSM 6958</strain>
    </source>
</reference>
<dbReference type="InterPro" id="IPR004104">
    <property type="entry name" value="Gfo/Idh/MocA-like_OxRdtase_C"/>
</dbReference>
<dbReference type="OrthoDB" id="64915at2759"/>
<accession>A0A1E3PQC6</accession>
<keyword evidence="4" id="KW-1185">Reference proteome</keyword>
<dbReference type="Proteomes" id="UP000095009">
    <property type="component" value="Unassembled WGS sequence"/>
</dbReference>
<dbReference type="PANTHER" id="PTHR42840">
    <property type="entry name" value="NAD(P)-BINDING ROSSMANN-FOLD SUPERFAMILY PROTEIN-RELATED"/>
    <property type="match status" value="1"/>
</dbReference>
<evidence type="ECO:0000259" key="1">
    <source>
        <dbReference type="Pfam" id="PF01408"/>
    </source>
</evidence>
<dbReference type="PANTHER" id="PTHR42840:SF5">
    <property type="entry name" value="NAD(P)-BINDING ROSSMANN-FOLD SUPERFAMILY PROTEIN"/>
    <property type="match status" value="1"/>
</dbReference>
<dbReference type="AlphaFoldDB" id="A0A1E3PQC6"/>
<evidence type="ECO:0000313" key="3">
    <source>
        <dbReference type="EMBL" id="ODQ67643.1"/>
    </source>
</evidence>